<dbReference type="Proteomes" id="UP000728185">
    <property type="component" value="Unassembled WGS sequence"/>
</dbReference>
<evidence type="ECO:0000313" key="4">
    <source>
        <dbReference type="Proteomes" id="UP000728185"/>
    </source>
</evidence>
<comment type="caution">
    <text evidence="3">The sequence shown here is derived from an EMBL/GenBank/DDBJ whole genome shotgun (WGS) entry which is preliminary data.</text>
</comment>
<dbReference type="PANTHER" id="PTHR22997:SF3">
    <property type="entry name" value="PROTEIN KINTOUN"/>
    <property type="match status" value="1"/>
</dbReference>
<dbReference type="PANTHER" id="PTHR22997">
    <property type="entry name" value="PIH1 DOMAIN-CONTAINING PROTEIN 1"/>
    <property type="match status" value="1"/>
</dbReference>
<dbReference type="InterPro" id="IPR012981">
    <property type="entry name" value="PIH1_N"/>
</dbReference>
<evidence type="ECO:0000256" key="1">
    <source>
        <dbReference type="ARBA" id="ARBA00008511"/>
    </source>
</evidence>
<feature type="domain" description="PIH1 N-terminal" evidence="2">
    <location>
        <begin position="43"/>
        <end position="81"/>
    </location>
</feature>
<dbReference type="EMBL" id="LUCM01002463">
    <property type="protein sequence ID" value="KAA0197304.1"/>
    <property type="molecule type" value="Genomic_DNA"/>
</dbReference>
<name>A0A8E0VMM8_9TREM</name>
<dbReference type="InterPro" id="IPR050734">
    <property type="entry name" value="PIH1/Kintoun_subfamily"/>
</dbReference>
<dbReference type="OrthoDB" id="546764at2759"/>
<dbReference type="GO" id="GO:0005737">
    <property type="term" value="C:cytoplasm"/>
    <property type="evidence" value="ECO:0007669"/>
    <property type="project" value="TreeGrafter"/>
</dbReference>
<reference evidence="3" key="1">
    <citation type="submission" date="2019-05" db="EMBL/GenBank/DDBJ databases">
        <title>Annotation for the trematode Fasciolopsis buski.</title>
        <authorList>
            <person name="Choi Y.-J."/>
        </authorList>
    </citation>
    <scope>NUCLEOTIDE SEQUENCE</scope>
    <source>
        <strain evidence="3">HT</strain>
        <tissue evidence="3">Whole worm</tissue>
    </source>
</reference>
<proteinExistence type="inferred from homology"/>
<feature type="domain" description="PIH1 N-terminal" evidence="2">
    <location>
        <begin position="103"/>
        <end position="163"/>
    </location>
</feature>
<evidence type="ECO:0000313" key="3">
    <source>
        <dbReference type="EMBL" id="KAA0197304.1"/>
    </source>
</evidence>
<evidence type="ECO:0000259" key="2">
    <source>
        <dbReference type="Pfam" id="PF08190"/>
    </source>
</evidence>
<gene>
    <name evidence="3" type="ORF">FBUS_06233</name>
</gene>
<comment type="similarity">
    <text evidence="1">Belongs to the PIH1 family.</text>
</comment>
<dbReference type="AlphaFoldDB" id="A0A8E0VMM8"/>
<accession>A0A8E0VMM8</accession>
<dbReference type="Pfam" id="PF08190">
    <property type="entry name" value="PIH1"/>
    <property type="match status" value="2"/>
</dbReference>
<organism evidence="3 4">
    <name type="scientific">Fasciolopsis buskii</name>
    <dbReference type="NCBI Taxonomy" id="27845"/>
    <lineage>
        <taxon>Eukaryota</taxon>
        <taxon>Metazoa</taxon>
        <taxon>Spiralia</taxon>
        <taxon>Lophotrochozoa</taxon>
        <taxon>Platyhelminthes</taxon>
        <taxon>Trematoda</taxon>
        <taxon>Digenea</taxon>
        <taxon>Plagiorchiida</taxon>
        <taxon>Echinostomata</taxon>
        <taxon>Echinostomatoidea</taxon>
        <taxon>Fasciolidae</taxon>
        <taxon>Fasciolopsis</taxon>
    </lineage>
</organism>
<keyword evidence="4" id="KW-1185">Reference proteome</keyword>
<sequence length="164" mass="18631">MMARNVSGGLEGLELTNDELGKLKKAFADPEFRRLFKEYAEEITDPENRKRYEEEIRTMEQEQGMDVEFINPAPGYCLKSRHWPSLLNVDGVEKASSPGCSLENTKVFINVCKSDKVGCPIMKPIKNSSGKAVSNGFYWSLPHCFTPPHEDFDKNKQKVMVSDH</sequence>
<protein>
    <submittedName>
        <fullName evidence="3">Protein kintoun</fullName>
    </submittedName>
</protein>